<name>A0A210PEH6_MIZYE</name>
<dbReference type="EMBL" id="NEDP02076747">
    <property type="protein sequence ID" value="OWF34889.1"/>
    <property type="molecule type" value="Genomic_DNA"/>
</dbReference>
<evidence type="ECO:0000313" key="3">
    <source>
        <dbReference type="Proteomes" id="UP000242188"/>
    </source>
</evidence>
<sequence length="335" mass="38053">MDLETQARERRLSDVARGKQYLRQIDSLAEKHWNKLEPRNISTRQVSVGPLKEYTFILNGSYQQGDDSVSNRVKSKRRIHSEQIPKINGKLLTDRVQSERLGGHYGVNSLRGTHLFNQWGSNIDPLAEKVTLKKGDIQQTFSFGDANRKVQKPSPKKGVLMSRVSSDFKDRQIKTNTDFRSSRNGMVAVIHPVGPSPDAEIAPDVIDQQMIEREQTSVMLSRIDRMLHPNRYALKTKLAPSEQEVSHNSFQASSDTCKSLKKNIQQAHSNGGQKLVPRTKEDRPKLLSNPAYAPKTSGNPVKTFAQMLNELDSTQINVDRKCRLWINKLTFDSYE</sequence>
<dbReference type="Proteomes" id="UP000242188">
    <property type="component" value="Unassembled WGS sequence"/>
</dbReference>
<feature type="region of interest" description="Disordered" evidence="1">
    <location>
        <begin position="265"/>
        <end position="298"/>
    </location>
</feature>
<proteinExistence type="predicted"/>
<organism evidence="2 3">
    <name type="scientific">Mizuhopecten yessoensis</name>
    <name type="common">Japanese scallop</name>
    <name type="synonym">Patinopecten yessoensis</name>
    <dbReference type="NCBI Taxonomy" id="6573"/>
    <lineage>
        <taxon>Eukaryota</taxon>
        <taxon>Metazoa</taxon>
        <taxon>Spiralia</taxon>
        <taxon>Lophotrochozoa</taxon>
        <taxon>Mollusca</taxon>
        <taxon>Bivalvia</taxon>
        <taxon>Autobranchia</taxon>
        <taxon>Pteriomorphia</taxon>
        <taxon>Pectinida</taxon>
        <taxon>Pectinoidea</taxon>
        <taxon>Pectinidae</taxon>
        <taxon>Mizuhopecten</taxon>
    </lineage>
</organism>
<dbReference type="OrthoDB" id="6119969at2759"/>
<accession>A0A210PEH6</accession>
<protein>
    <submittedName>
        <fullName evidence="2">Uncharacterized protein</fullName>
    </submittedName>
</protein>
<keyword evidence="3" id="KW-1185">Reference proteome</keyword>
<gene>
    <name evidence="2" type="ORF">KP79_PYT08705</name>
</gene>
<comment type="caution">
    <text evidence="2">The sequence shown here is derived from an EMBL/GenBank/DDBJ whole genome shotgun (WGS) entry which is preliminary data.</text>
</comment>
<evidence type="ECO:0000256" key="1">
    <source>
        <dbReference type="SAM" id="MobiDB-lite"/>
    </source>
</evidence>
<reference evidence="2 3" key="1">
    <citation type="journal article" date="2017" name="Nat. Ecol. Evol.">
        <title>Scallop genome provides insights into evolution of bilaterian karyotype and development.</title>
        <authorList>
            <person name="Wang S."/>
            <person name="Zhang J."/>
            <person name="Jiao W."/>
            <person name="Li J."/>
            <person name="Xun X."/>
            <person name="Sun Y."/>
            <person name="Guo X."/>
            <person name="Huan P."/>
            <person name="Dong B."/>
            <person name="Zhang L."/>
            <person name="Hu X."/>
            <person name="Sun X."/>
            <person name="Wang J."/>
            <person name="Zhao C."/>
            <person name="Wang Y."/>
            <person name="Wang D."/>
            <person name="Huang X."/>
            <person name="Wang R."/>
            <person name="Lv J."/>
            <person name="Li Y."/>
            <person name="Zhang Z."/>
            <person name="Liu B."/>
            <person name="Lu W."/>
            <person name="Hui Y."/>
            <person name="Liang J."/>
            <person name="Zhou Z."/>
            <person name="Hou R."/>
            <person name="Li X."/>
            <person name="Liu Y."/>
            <person name="Li H."/>
            <person name="Ning X."/>
            <person name="Lin Y."/>
            <person name="Zhao L."/>
            <person name="Xing Q."/>
            <person name="Dou J."/>
            <person name="Li Y."/>
            <person name="Mao J."/>
            <person name="Guo H."/>
            <person name="Dou H."/>
            <person name="Li T."/>
            <person name="Mu C."/>
            <person name="Jiang W."/>
            <person name="Fu Q."/>
            <person name="Fu X."/>
            <person name="Miao Y."/>
            <person name="Liu J."/>
            <person name="Yu Q."/>
            <person name="Li R."/>
            <person name="Liao H."/>
            <person name="Li X."/>
            <person name="Kong Y."/>
            <person name="Jiang Z."/>
            <person name="Chourrout D."/>
            <person name="Li R."/>
            <person name="Bao Z."/>
        </authorList>
    </citation>
    <scope>NUCLEOTIDE SEQUENCE [LARGE SCALE GENOMIC DNA]</scope>
    <source>
        <strain evidence="2 3">PY_sf001</strain>
    </source>
</reference>
<dbReference type="AlphaFoldDB" id="A0A210PEH6"/>
<evidence type="ECO:0000313" key="2">
    <source>
        <dbReference type="EMBL" id="OWF34889.1"/>
    </source>
</evidence>